<dbReference type="Proteomes" id="UP000823485">
    <property type="component" value="Unassembled WGS sequence"/>
</dbReference>
<protein>
    <submittedName>
        <fullName evidence="1">Uncharacterized protein</fullName>
    </submittedName>
</protein>
<evidence type="ECO:0000313" key="2">
    <source>
        <dbReference type="Proteomes" id="UP000823485"/>
    </source>
</evidence>
<sequence>MQQYFYRSYQCPAINANTLVKVNKVLINRGTATDHSKRKREKKWPSQAAEDEKKMLIFPKNDLCGGRRFYPENSWKANHAIMYERWEKSYRVLRITLDNDGFDDGFSQKWILAGNVTETQAHYGLENNIKRCFIRPLP</sequence>
<reference evidence="1 2" key="1">
    <citation type="submission" date="2021-01" db="EMBL/GenBank/DDBJ databases">
        <title>Genomic Encyclopedia of Type Strains, Phase IV (KMG-IV): sequencing the most valuable type-strain genomes for metagenomic binning, comparative biology and taxonomic classification.</title>
        <authorList>
            <person name="Goeker M."/>
        </authorList>
    </citation>
    <scope>NUCLEOTIDE SEQUENCE [LARGE SCALE GENOMIC DNA]</scope>
    <source>
        <strain evidence="1 2">DSM 105453</strain>
    </source>
</reference>
<accession>A0ABS2R559</accession>
<dbReference type="RefSeq" id="WP_139345568.1">
    <property type="nucleotide sequence ID" value="NZ_JAFBFH010000009.1"/>
</dbReference>
<proteinExistence type="predicted"/>
<dbReference type="EMBL" id="JAFBFH010000009">
    <property type="protein sequence ID" value="MBM7714737.1"/>
    <property type="molecule type" value="Genomic_DNA"/>
</dbReference>
<keyword evidence="2" id="KW-1185">Reference proteome</keyword>
<evidence type="ECO:0000313" key="1">
    <source>
        <dbReference type="EMBL" id="MBM7714737.1"/>
    </source>
</evidence>
<gene>
    <name evidence="1" type="ORF">JOC94_001709</name>
</gene>
<comment type="caution">
    <text evidence="1">The sequence shown here is derived from an EMBL/GenBank/DDBJ whole genome shotgun (WGS) entry which is preliminary data.</text>
</comment>
<name>A0ABS2R559_9BACI</name>
<organism evidence="1 2">
    <name type="scientific">Siminovitchia thermophila</name>
    <dbReference type="NCBI Taxonomy" id="1245522"/>
    <lineage>
        <taxon>Bacteria</taxon>
        <taxon>Bacillati</taxon>
        <taxon>Bacillota</taxon>
        <taxon>Bacilli</taxon>
        <taxon>Bacillales</taxon>
        <taxon>Bacillaceae</taxon>
        <taxon>Siminovitchia</taxon>
    </lineage>
</organism>